<dbReference type="Proteomes" id="UP001152531">
    <property type="component" value="Unassembled WGS sequence"/>
</dbReference>
<evidence type="ECO:0000313" key="1">
    <source>
        <dbReference type="EMBL" id="CAH6721836.1"/>
    </source>
</evidence>
<keyword evidence="2" id="KW-1185">Reference proteome</keyword>
<organism evidence="1 2">
    <name type="scientific">[Candida] jaroonii</name>
    <dbReference type="NCBI Taxonomy" id="467808"/>
    <lineage>
        <taxon>Eukaryota</taxon>
        <taxon>Fungi</taxon>
        <taxon>Dikarya</taxon>
        <taxon>Ascomycota</taxon>
        <taxon>Saccharomycotina</taxon>
        <taxon>Pichiomycetes</taxon>
        <taxon>Debaryomycetaceae</taxon>
        <taxon>Yamadazyma</taxon>
    </lineage>
</organism>
<sequence>MIKCLILLIICAVYVRATTLPMEVGHDNVKAIKIQGNKFVTSEGYQFYIKGIAYQRNREEHDSFVNDGFGYIDPLANKTTCLRDLKYLQQLNVNVVRVYQIDPSKNHDICMDAFASKGIYVLLDLAEPETSINRNNPTWNIDVFDRYKYVIDSMHKYNNVLGFFAGNEVSNSLVNIDASPFVKAAIRDSKSYMKSKGYRNIPVGYASNDDSDIRNNVADYFSCGDSSERADFFGLNMYEWCGYSSYSTSGYRDRTFEFGKSTIPVFFSEFGCNTMTPRPFTEVEALYGLTMSKVWSGGIAYEYFQHGNKYGVVKETKNGSIVPLDDFNILSSRYNLNTPKQTSIVMAETNETNLQQCPQSSDWKASEKLPPTPDRGKCECLQSSLSCILTPFKEVREEDLLNEVCSKIDCKEIAADGIHGQYGKFSDCSLNQKVSFALDKYYSLHNKTGDACNFNERAVLITNNDRSDLRSIFLRDGRTCEDALKDAESHDKEVQNSGQQKVSPTFDGYASFESQNKTEIAKSLAASYKNTISSLFGLGLLAILKYLF</sequence>
<accession>A0ACA9YBM1</accession>
<name>A0ACA9YBM1_9ASCO</name>
<comment type="caution">
    <text evidence="1">The sequence shown here is derived from an EMBL/GenBank/DDBJ whole genome shotgun (WGS) entry which is preliminary data.</text>
</comment>
<evidence type="ECO:0000313" key="2">
    <source>
        <dbReference type="Proteomes" id="UP001152531"/>
    </source>
</evidence>
<proteinExistence type="predicted"/>
<reference evidence="1" key="1">
    <citation type="submission" date="2022-06" db="EMBL/GenBank/DDBJ databases">
        <authorList>
            <person name="Legras J.-L."/>
            <person name="Devillers H."/>
            <person name="Grondin C."/>
        </authorList>
    </citation>
    <scope>NUCLEOTIDE SEQUENCE</scope>
    <source>
        <strain evidence="1">CLIB 1444</strain>
    </source>
</reference>
<protein>
    <submittedName>
        <fullName evidence="1">PH-responsive protein 2</fullName>
    </submittedName>
</protein>
<dbReference type="EMBL" id="CALSDN010000007">
    <property type="protein sequence ID" value="CAH6721836.1"/>
    <property type="molecule type" value="Genomic_DNA"/>
</dbReference>
<gene>
    <name evidence="1" type="ORF">CLIB1444_07S03554</name>
</gene>